<comment type="caution">
    <text evidence="3">The sequence shown here is derived from an EMBL/GenBank/DDBJ whole genome shotgun (WGS) entry which is preliminary data.</text>
</comment>
<accession>A0ABW1LAJ7</accession>
<gene>
    <name evidence="3" type="ORF">ACFPYN_13870</name>
</gene>
<evidence type="ECO:0000313" key="4">
    <source>
        <dbReference type="Proteomes" id="UP001596170"/>
    </source>
</evidence>
<proteinExistence type="predicted"/>
<keyword evidence="1" id="KW-1133">Transmembrane helix</keyword>
<dbReference type="EMBL" id="JBHSRI010000025">
    <property type="protein sequence ID" value="MFC6040511.1"/>
    <property type="molecule type" value="Genomic_DNA"/>
</dbReference>
<dbReference type="Pfam" id="PF09648">
    <property type="entry name" value="YycI"/>
    <property type="match status" value="1"/>
</dbReference>
<reference evidence="4" key="1">
    <citation type="journal article" date="2019" name="Int. J. Syst. Evol. Microbiol.">
        <title>The Global Catalogue of Microorganisms (GCM) 10K type strain sequencing project: providing services to taxonomists for standard genome sequencing and annotation.</title>
        <authorList>
            <consortium name="The Broad Institute Genomics Platform"/>
            <consortium name="The Broad Institute Genome Sequencing Center for Infectious Disease"/>
            <person name="Wu L."/>
            <person name="Ma J."/>
        </authorList>
    </citation>
    <scope>NUCLEOTIDE SEQUENCE [LARGE SCALE GENOMIC DNA]</scope>
    <source>
        <strain evidence="4">CCUG 54527</strain>
    </source>
</reference>
<feature type="transmembrane region" description="Helical" evidence="1">
    <location>
        <begin position="12"/>
        <end position="29"/>
    </location>
</feature>
<dbReference type="Gene3D" id="2.40.128.690">
    <property type="entry name" value="YycH protein, domain 3-like"/>
    <property type="match status" value="1"/>
</dbReference>
<keyword evidence="4" id="KW-1185">Reference proteome</keyword>
<name>A0ABW1LAJ7_9BACL</name>
<keyword evidence="1" id="KW-0472">Membrane</keyword>
<evidence type="ECO:0000259" key="2">
    <source>
        <dbReference type="Pfam" id="PF09648"/>
    </source>
</evidence>
<dbReference type="Proteomes" id="UP001596170">
    <property type="component" value="Unassembled WGS sequence"/>
</dbReference>
<organism evidence="3 4">
    <name type="scientific">Paenisporosarcina macmurdoensis</name>
    <dbReference type="NCBI Taxonomy" id="212659"/>
    <lineage>
        <taxon>Bacteria</taxon>
        <taxon>Bacillati</taxon>
        <taxon>Bacillota</taxon>
        <taxon>Bacilli</taxon>
        <taxon>Bacillales</taxon>
        <taxon>Caryophanaceae</taxon>
        <taxon>Paenisporosarcina</taxon>
    </lineage>
</organism>
<sequence length="274" mass="31970">MGSLDWNKTKTIFIIVFAILNVFLYSLYLNRYNEAKDVEVLGETSIEESLQADNIRYESIPENTTKETYVSGNIRVYTADEMKPMDNQSFEILENKELVSTFKKPVPLGSLSDTTNLRDFVDEHVFEGSSYELFTVDVDEKKAIFFQTINNRQIFFNQNALLTIYWNDKNEVNKYEQTSFVELEDNFDQSETLLHYERAVEVLYQRKVLKPNSKILAVSLGYSTLVQLTETQVFAPTWRVRVELQDGKKEDYFVNAVEGKIVEFNKESEEPQEE</sequence>
<dbReference type="InterPro" id="IPR018604">
    <property type="entry name" value="YycI-like"/>
</dbReference>
<evidence type="ECO:0000256" key="1">
    <source>
        <dbReference type="SAM" id="Phobius"/>
    </source>
</evidence>
<protein>
    <submittedName>
        <fullName evidence="3">Two-component system regulatory protein YycI</fullName>
    </submittedName>
</protein>
<feature type="domain" description="Regulatory protein YycH-like" evidence="2">
    <location>
        <begin position="43"/>
        <end position="257"/>
    </location>
</feature>
<dbReference type="RefSeq" id="WP_377735009.1">
    <property type="nucleotide sequence ID" value="NZ_JBHSRI010000025.1"/>
</dbReference>
<evidence type="ECO:0000313" key="3">
    <source>
        <dbReference type="EMBL" id="MFC6040511.1"/>
    </source>
</evidence>
<keyword evidence="1" id="KW-0812">Transmembrane</keyword>